<proteinExistence type="predicted"/>
<keyword evidence="3" id="KW-1185">Reference proteome</keyword>
<dbReference type="Proteomes" id="UP000198949">
    <property type="component" value="Unassembled WGS sequence"/>
</dbReference>
<sequence length="298" mass="33688">MVDDALRFGVCDHGRMGKPRFDQWRIAATLTMLMEARGLSLREAARITQTKKDTLGRMLSAEIYRYDPPKVFGVAQLLGASIEVAQELFNMAVQTHDTDATGYRPMSSGSAEWLSPFASIEAEATYLDIYESEYITGLLQILLYMKEVNRVDPTLTAEWAAKIIDLKLRRQKLAWGSERPGGALAMRLILNEPCLLRIKGTSFFDAQISHLLEMVRRHEIGIYVLPLSRGFHSSMQASYSIMGFSHPVSMNLVYLESHLGDEYREDRKSVDHSRKLFTTTLTECVELGEYLHADQGLA</sequence>
<dbReference type="Pfam" id="PF19054">
    <property type="entry name" value="DUF5753"/>
    <property type="match status" value="1"/>
</dbReference>
<dbReference type="InterPro" id="IPR010982">
    <property type="entry name" value="Lambda_DNA-bd_dom_sf"/>
</dbReference>
<protein>
    <submittedName>
        <fullName evidence="2">Helix-turn-helix domain-containing protein</fullName>
    </submittedName>
</protein>
<dbReference type="EMBL" id="FNAD01000027">
    <property type="protein sequence ID" value="SDE53316.1"/>
    <property type="molecule type" value="Genomic_DNA"/>
</dbReference>
<dbReference type="GO" id="GO:0003677">
    <property type="term" value="F:DNA binding"/>
    <property type="evidence" value="ECO:0007669"/>
    <property type="project" value="InterPro"/>
</dbReference>
<gene>
    <name evidence="2" type="ORF">SAMN05216270_12713</name>
</gene>
<accession>A0A1G7DQ91</accession>
<dbReference type="AlphaFoldDB" id="A0A1G7DQ91"/>
<evidence type="ECO:0000313" key="3">
    <source>
        <dbReference type="Proteomes" id="UP000198949"/>
    </source>
</evidence>
<dbReference type="STRING" id="58114.SAMN05216270_12713"/>
<evidence type="ECO:0000313" key="2">
    <source>
        <dbReference type="EMBL" id="SDE53316.1"/>
    </source>
</evidence>
<feature type="domain" description="DUF5753" evidence="1">
    <location>
        <begin position="116"/>
        <end position="280"/>
    </location>
</feature>
<evidence type="ECO:0000259" key="1">
    <source>
        <dbReference type="Pfam" id="PF19054"/>
    </source>
</evidence>
<dbReference type="Pfam" id="PF13560">
    <property type="entry name" value="HTH_31"/>
    <property type="match status" value="1"/>
</dbReference>
<reference evidence="3" key="1">
    <citation type="submission" date="2016-10" db="EMBL/GenBank/DDBJ databases">
        <authorList>
            <person name="Varghese N."/>
            <person name="Submissions S."/>
        </authorList>
    </citation>
    <scope>NUCLEOTIDE SEQUENCE [LARGE SCALE GENOMIC DNA]</scope>
    <source>
        <strain evidence="3">CGMCC 4.3516</strain>
    </source>
</reference>
<dbReference type="InterPro" id="IPR043917">
    <property type="entry name" value="DUF5753"/>
</dbReference>
<organism evidence="2 3">
    <name type="scientific">Glycomyces harbinensis</name>
    <dbReference type="NCBI Taxonomy" id="58114"/>
    <lineage>
        <taxon>Bacteria</taxon>
        <taxon>Bacillati</taxon>
        <taxon>Actinomycetota</taxon>
        <taxon>Actinomycetes</taxon>
        <taxon>Glycomycetales</taxon>
        <taxon>Glycomycetaceae</taxon>
        <taxon>Glycomyces</taxon>
    </lineage>
</organism>
<dbReference type="SUPFAM" id="SSF47413">
    <property type="entry name" value="lambda repressor-like DNA-binding domains"/>
    <property type="match status" value="1"/>
</dbReference>
<name>A0A1G7DQ91_9ACTN</name>